<dbReference type="AlphaFoldDB" id="A0A9D1G353"/>
<protein>
    <recommendedName>
        <fullName evidence="2">alpha-L-fucosidase</fullName>
        <ecNumber evidence="2">3.2.1.51</ecNumber>
    </recommendedName>
</protein>
<dbReference type="GO" id="GO:0005764">
    <property type="term" value="C:lysosome"/>
    <property type="evidence" value="ECO:0007669"/>
    <property type="project" value="TreeGrafter"/>
</dbReference>
<evidence type="ECO:0000256" key="2">
    <source>
        <dbReference type="ARBA" id="ARBA00012662"/>
    </source>
</evidence>
<accession>A0A9D1G353</accession>
<feature type="domain" description="Glycoside hydrolase family 29 N-terminal" evidence="6">
    <location>
        <begin position="47"/>
        <end position="200"/>
    </location>
</feature>
<comment type="similarity">
    <text evidence="1">Belongs to the glycosyl hydrolase 29 family.</text>
</comment>
<dbReference type="Proteomes" id="UP000824140">
    <property type="component" value="Unassembled WGS sequence"/>
</dbReference>
<dbReference type="InterPro" id="IPR000933">
    <property type="entry name" value="Glyco_hydro_29"/>
</dbReference>
<keyword evidence="4" id="KW-0378">Hydrolase</keyword>
<evidence type="ECO:0000256" key="5">
    <source>
        <dbReference type="ARBA" id="ARBA00023295"/>
    </source>
</evidence>
<dbReference type="InterPro" id="IPR017853">
    <property type="entry name" value="GH"/>
</dbReference>
<dbReference type="PANTHER" id="PTHR10030:SF37">
    <property type="entry name" value="ALPHA-L-FUCOSIDASE-RELATED"/>
    <property type="match status" value="1"/>
</dbReference>
<evidence type="ECO:0000256" key="4">
    <source>
        <dbReference type="ARBA" id="ARBA00022801"/>
    </source>
</evidence>
<dbReference type="EC" id="3.2.1.51" evidence="2"/>
<dbReference type="SMART" id="SM00812">
    <property type="entry name" value="Alpha_L_fucos"/>
    <property type="match status" value="1"/>
</dbReference>
<keyword evidence="3" id="KW-0732">Signal</keyword>
<evidence type="ECO:0000256" key="1">
    <source>
        <dbReference type="ARBA" id="ARBA00007951"/>
    </source>
</evidence>
<dbReference type="Gene3D" id="3.20.20.80">
    <property type="entry name" value="Glycosidases"/>
    <property type="match status" value="1"/>
</dbReference>
<evidence type="ECO:0000259" key="6">
    <source>
        <dbReference type="Pfam" id="PF01120"/>
    </source>
</evidence>
<organism evidence="7 8">
    <name type="scientific">Candidatus Alectryocaccomicrobium excrementavium</name>
    <dbReference type="NCBI Taxonomy" id="2840668"/>
    <lineage>
        <taxon>Bacteria</taxon>
        <taxon>Bacillati</taxon>
        <taxon>Bacillota</taxon>
        <taxon>Clostridia</taxon>
        <taxon>Candidatus Alectryocaccomicrobium</taxon>
    </lineage>
</organism>
<reference evidence="7" key="2">
    <citation type="journal article" date="2021" name="PeerJ">
        <title>Extensive microbial diversity within the chicken gut microbiome revealed by metagenomics and culture.</title>
        <authorList>
            <person name="Gilroy R."/>
            <person name="Ravi A."/>
            <person name="Getino M."/>
            <person name="Pursley I."/>
            <person name="Horton D.L."/>
            <person name="Alikhan N.F."/>
            <person name="Baker D."/>
            <person name="Gharbi K."/>
            <person name="Hall N."/>
            <person name="Watson M."/>
            <person name="Adriaenssens E.M."/>
            <person name="Foster-Nyarko E."/>
            <person name="Jarju S."/>
            <person name="Secka A."/>
            <person name="Antonio M."/>
            <person name="Oren A."/>
            <person name="Chaudhuri R.R."/>
            <person name="La Ragione R."/>
            <person name="Hildebrand F."/>
            <person name="Pallen M.J."/>
        </authorList>
    </citation>
    <scope>NUCLEOTIDE SEQUENCE</scope>
    <source>
        <strain evidence="7">13766</strain>
    </source>
</reference>
<dbReference type="Gene3D" id="2.60.120.260">
    <property type="entry name" value="Galactose-binding domain-like"/>
    <property type="match status" value="1"/>
</dbReference>
<evidence type="ECO:0000313" key="8">
    <source>
        <dbReference type="Proteomes" id="UP000824140"/>
    </source>
</evidence>
<dbReference type="Pfam" id="PF01120">
    <property type="entry name" value="Alpha_L_fucos"/>
    <property type="match status" value="1"/>
</dbReference>
<dbReference type="GO" id="GO:0004560">
    <property type="term" value="F:alpha-L-fucosidase activity"/>
    <property type="evidence" value="ECO:0007669"/>
    <property type="project" value="InterPro"/>
</dbReference>
<sequence>MQAFLRSAASVIPSERQMAWFDTEFYAFFHFGMNTFTGREWGEGTESPALFNPERLDCDQWAEAVKAAGARGMVITAKHHDGFCLWPSKYTEHSVKNSPWQGGKGDVVREVANACRRAGLKFGFYLSPWDRNCALYGTPAYNDYYKAQLTELLTEYGDVFIVWFDGACGEGPNGRKQEYDFPGYVELVRKYQPGAVIFNDHGPDVRWIGNESGTARFAEWAVMPRELTHMAEVQTGPAPLHGCIPLDGIYNTMPDLGALSNIMLSGGLCFCPAEVDMSIRPGWFYHPEEEPHSLDRLKRTYITSVGGNACLHLNVPPTKDGLLDPRDVARLRELGDWLRASFSHPLEARVEPSGWDYILSLPEKAAIRHVVLQEDIRQGQRVEAFSLEAQDEYGQWRAIYHGSTIGHKRICPVSAQTGALRVRIRSARDSVNMLSIAVFE</sequence>
<dbReference type="SUPFAM" id="SSF51445">
    <property type="entry name" value="(Trans)glycosidases"/>
    <property type="match status" value="1"/>
</dbReference>
<evidence type="ECO:0000313" key="7">
    <source>
        <dbReference type="EMBL" id="HIS93585.1"/>
    </source>
</evidence>
<dbReference type="PANTHER" id="PTHR10030">
    <property type="entry name" value="ALPHA-L-FUCOSIDASE"/>
    <property type="match status" value="1"/>
</dbReference>
<dbReference type="GO" id="GO:0006004">
    <property type="term" value="P:fucose metabolic process"/>
    <property type="evidence" value="ECO:0007669"/>
    <property type="project" value="TreeGrafter"/>
</dbReference>
<dbReference type="GO" id="GO:0016139">
    <property type="term" value="P:glycoside catabolic process"/>
    <property type="evidence" value="ECO:0007669"/>
    <property type="project" value="TreeGrafter"/>
</dbReference>
<dbReference type="InterPro" id="IPR057739">
    <property type="entry name" value="Glyco_hydro_29_N"/>
</dbReference>
<name>A0A9D1G353_9FIRM</name>
<reference evidence="7" key="1">
    <citation type="submission" date="2020-10" db="EMBL/GenBank/DDBJ databases">
        <authorList>
            <person name="Gilroy R."/>
        </authorList>
    </citation>
    <scope>NUCLEOTIDE SEQUENCE</scope>
    <source>
        <strain evidence="7">13766</strain>
    </source>
</reference>
<dbReference type="EMBL" id="DVJN01000217">
    <property type="protein sequence ID" value="HIS93585.1"/>
    <property type="molecule type" value="Genomic_DNA"/>
</dbReference>
<evidence type="ECO:0000256" key="3">
    <source>
        <dbReference type="ARBA" id="ARBA00022729"/>
    </source>
</evidence>
<comment type="caution">
    <text evidence="7">The sequence shown here is derived from an EMBL/GenBank/DDBJ whole genome shotgun (WGS) entry which is preliminary data.</text>
</comment>
<proteinExistence type="inferred from homology"/>
<gene>
    <name evidence="7" type="ORF">IAA84_11255</name>
</gene>
<keyword evidence="5" id="KW-0326">Glycosidase</keyword>